<dbReference type="Pfam" id="PF00697">
    <property type="entry name" value="PRAI"/>
    <property type="match status" value="1"/>
</dbReference>
<gene>
    <name evidence="9" type="primary">trpF</name>
    <name evidence="11" type="ORF">ZBT109_1138</name>
</gene>
<evidence type="ECO:0000256" key="7">
    <source>
        <dbReference type="ARBA" id="ARBA00023141"/>
    </source>
</evidence>
<dbReference type="InterPro" id="IPR011060">
    <property type="entry name" value="RibuloseP-bd_barrel"/>
</dbReference>
<evidence type="ECO:0000256" key="8">
    <source>
        <dbReference type="ARBA" id="ARBA00023235"/>
    </source>
</evidence>
<dbReference type="STRING" id="1123510.GCA_000620025_02528"/>
<dbReference type="GO" id="GO:0004640">
    <property type="term" value="F:phosphoribosylanthranilate isomerase activity"/>
    <property type="evidence" value="ECO:0007669"/>
    <property type="project" value="UniProtKB-UniRule"/>
</dbReference>
<dbReference type="KEGG" id="zpl:ZBT109_1138"/>
<accession>A0A348HE47</accession>
<dbReference type="HAMAP" id="MF_00135">
    <property type="entry name" value="PRAI"/>
    <property type="match status" value="1"/>
</dbReference>
<dbReference type="SUPFAM" id="SSF51366">
    <property type="entry name" value="Ribulose-phoshate binding barrel"/>
    <property type="match status" value="1"/>
</dbReference>
<dbReference type="OrthoDB" id="9796196at2"/>
<protein>
    <recommendedName>
        <fullName evidence="4 9">N-(5'-phosphoribosyl)anthranilate isomerase</fullName>
        <shortName evidence="9">PRAI</shortName>
        <ecNumber evidence="3 9">5.3.1.24</ecNumber>
    </recommendedName>
</protein>
<dbReference type="EC" id="5.3.1.24" evidence="3 9"/>
<evidence type="ECO:0000256" key="5">
    <source>
        <dbReference type="ARBA" id="ARBA00022605"/>
    </source>
</evidence>
<dbReference type="PANTHER" id="PTHR42894:SF1">
    <property type="entry name" value="N-(5'-PHOSPHORIBOSYL)ANTHRANILATE ISOMERASE"/>
    <property type="match status" value="1"/>
</dbReference>
<evidence type="ECO:0000313" key="11">
    <source>
        <dbReference type="EMBL" id="BBG29899.1"/>
    </source>
</evidence>
<dbReference type="UniPathway" id="UPA00035">
    <property type="reaction ID" value="UER00042"/>
</dbReference>
<comment type="pathway">
    <text evidence="2 9">Amino-acid biosynthesis; L-tryptophan biosynthesis; L-tryptophan from chorismate: step 3/5.</text>
</comment>
<dbReference type="AlphaFoldDB" id="A0A348HE47"/>
<dbReference type="PANTHER" id="PTHR42894">
    <property type="entry name" value="N-(5'-PHOSPHORIBOSYL)ANTHRANILATE ISOMERASE"/>
    <property type="match status" value="1"/>
</dbReference>
<name>A0A348HE47_9GAMM</name>
<evidence type="ECO:0000256" key="2">
    <source>
        <dbReference type="ARBA" id="ARBA00004664"/>
    </source>
</evidence>
<evidence type="ECO:0000256" key="9">
    <source>
        <dbReference type="HAMAP-Rule" id="MF_00135"/>
    </source>
</evidence>
<evidence type="ECO:0000256" key="1">
    <source>
        <dbReference type="ARBA" id="ARBA00001164"/>
    </source>
</evidence>
<dbReference type="GO" id="GO:0000162">
    <property type="term" value="P:L-tryptophan biosynthetic process"/>
    <property type="evidence" value="ECO:0007669"/>
    <property type="project" value="UniProtKB-UniRule"/>
</dbReference>
<dbReference type="NCBIfam" id="NF002299">
    <property type="entry name" value="PRK01222.1-6"/>
    <property type="match status" value="1"/>
</dbReference>
<dbReference type="Proteomes" id="UP000267342">
    <property type="component" value="Chromosome"/>
</dbReference>
<dbReference type="InterPro" id="IPR001240">
    <property type="entry name" value="PRAI_dom"/>
</dbReference>
<organism evidence="11 12">
    <name type="scientific">Zymobacter palmae</name>
    <dbReference type="NCBI Taxonomy" id="33074"/>
    <lineage>
        <taxon>Bacteria</taxon>
        <taxon>Pseudomonadati</taxon>
        <taxon>Pseudomonadota</taxon>
        <taxon>Gammaproteobacteria</taxon>
        <taxon>Oceanospirillales</taxon>
        <taxon>Halomonadaceae</taxon>
        <taxon>Zymobacter group</taxon>
        <taxon>Zymobacter</taxon>
    </lineage>
</organism>
<evidence type="ECO:0000256" key="6">
    <source>
        <dbReference type="ARBA" id="ARBA00022822"/>
    </source>
</evidence>
<evidence type="ECO:0000256" key="3">
    <source>
        <dbReference type="ARBA" id="ARBA00012572"/>
    </source>
</evidence>
<reference evidence="11 12" key="1">
    <citation type="submission" date="2018-09" db="EMBL/GenBank/DDBJ databases">
        <title>Zymobacter palmae IAM14233 (=T109) whole genome analysis.</title>
        <authorList>
            <person name="Yanase H."/>
        </authorList>
    </citation>
    <scope>NUCLEOTIDE SEQUENCE [LARGE SCALE GENOMIC DNA]</scope>
    <source>
        <strain evidence="11 12">IAM14233</strain>
    </source>
</reference>
<keyword evidence="12" id="KW-1185">Reference proteome</keyword>
<dbReference type="RefSeq" id="WP_027705534.1">
    <property type="nucleotide sequence ID" value="NZ_AP018933.1"/>
</dbReference>
<sequence length="220" mass="23367">MTDSGKSVVAQRTRLKICGLTRRTDIDAAIAAGADAIGFVLWEGSRRAVTAEQLARLTNRLPPFVSRVGLFVNASAQQVEQCLPWLDVLQFHGDESPLDCATFGVPWFKALRMKQGLDLAEQVERYAQANALLLDAWVPDMPGGTGQRFDWQRIPAALAPSIILAGGLTADNVGAAIHQVGPYAVDVSGGVESGPGTKSVAAMQAFANAVRQADATRLPA</sequence>
<dbReference type="InterPro" id="IPR044643">
    <property type="entry name" value="TrpF_fam"/>
</dbReference>
<comment type="similarity">
    <text evidence="9">Belongs to the TrpF family.</text>
</comment>
<feature type="domain" description="N-(5'phosphoribosyl) anthranilate isomerase (PRAI)" evidence="10">
    <location>
        <begin position="15"/>
        <end position="208"/>
    </location>
</feature>
<dbReference type="Gene3D" id="3.20.20.70">
    <property type="entry name" value="Aldolase class I"/>
    <property type="match status" value="1"/>
</dbReference>
<dbReference type="CDD" id="cd00405">
    <property type="entry name" value="PRAI"/>
    <property type="match status" value="1"/>
</dbReference>
<evidence type="ECO:0000259" key="10">
    <source>
        <dbReference type="Pfam" id="PF00697"/>
    </source>
</evidence>
<evidence type="ECO:0000256" key="4">
    <source>
        <dbReference type="ARBA" id="ARBA00022272"/>
    </source>
</evidence>
<keyword evidence="8 9" id="KW-0413">Isomerase</keyword>
<dbReference type="InterPro" id="IPR013785">
    <property type="entry name" value="Aldolase_TIM"/>
</dbReference>
<comment type="catalytic activity">
    <reaction evidence="1 9">
        <text>N-(5-phospho-beta-D-ribosyl)anthranilate = 1-(2-carboxyphenylamino)-1-deoxy-D-ribulose 5-phosphate</text>
        <dbReference type="Rhea" id="RHEA:21540"/>
        <dbReference type="ChEBI" id="CHEBI:18277"/>
        <dbReference type="ChEBI" id="CHEBI:58613"/>
        <dbReference type="EC" id="5.3.1.24"/>
    </reaction>
</comment>
<dbReference type="NCBIfam" id="NF002298">
    <property type="entry name" value="PRK01222.1-4"/>
    <property type="match status" value="1"/>
</dbReference>
<keyword evidence="5 9" id="KW-0028">Amino-acid biosynthesis</keyword>
<keyword evidence="6 9" id="KW-0822">Tryptophan biosynthesis</keyword>
<evidence type="ECO:0000313" key="12">
    <source>
        <dbReference type="Proteomes" id="UP000267342"/>
    </source>
</evidence>
<keyword evidence="7 9" id="KW-0057">Aromatic amino acid biosynthesis</keyword>
<dbReference type="EMBL" id="AP018933">
    <property type="protein sequence ID" value="BBG29899.1"/>
    <property type="molecule type" value="Genomic_DNA"/>
</dbReference>
<proteinExistence type="inferred from homology"/>